<accession>A0ABP2CEZ1</accession>
<dbReference type="PANTHER" id="PTHR36566:SF1">
    <property type="entry name" value="PYRIDINIUM-3,5-BISTHIOCARBOXYLIC ACID MONONUCLEOTIDE NICKEL INSERTION PROTEIN"/>
    <property type="match status" value="1"/>
</dbReference>
<evidence type="ECO:0000313" key="3">
    <source>
        <dbReference type="Proteomes" id="UP000245702"/>
    </source>
</evidence>
<reference evidence="2 3" key="1">
    <citation type="submission" date="2016-01" db="EMBL/GenBank/DDBJ databases">
        <authorList>
            <person name="Brown R."/>
        </authorList>
    </citation>
    <scope>NUCLEOTIDE SEQUENCE [LARGE SCALE GENOMIC DNA]</scope>
    <source>
        <strain evidence="2">Sporomusa sphaeroides DSM 2875</strain>
    </source>
</reference>
<sequence>MLLMTTVDNVNAEHVPYLIEQLMAKGAGNVHVVNAMTKKGRPEYILLIDTPEGNVDIVSGYLAAELGTLGIRQFNVDHISYKYSIETMKVTLQDGTGNKIWEDNVNVKLVKDVRDNPLTARAEYECVKKAAKAFEASGAGITFYELKQIIESQAVSYFKNTEFAIHVEPVDKSKLRDKNPSR</sequence>
<name>A0ABP2CEZ1_9FIRM</name>
<dbReference type="Gene3D" id="3.30.70.1380">
    <property type="entry name" value="Transcriptional regulatory protein pf0864 domain like"/>
    <property type="match status" value="1"/>
</dbReference>
<keyword evidence="1" id="KW-0533">Nickel</keyword>
<dbReference type="PANTHER" id="PTHR36566">
    <property type="entry name" value="NICKEL INSERTION PROTEIN-RELATED"/>
    <property type="match status" value="1"/>
</dbReference>
<comment type="caution">
    <text evidence="2">The sequence shown here is derived from an EMBL/GenBank/DDBJ whole genome shotgun (WGS) entry which is preliminary data.</text>
</comment>
<dbReference type="EMBL" id="FCOW01000033">
    <property type="protein sequence ID" value="CVK21349.1"/>
    <property type="molecule type" value="Genomic_DNA"/>
</dbReference>
<dbReference type="InterPro" id="IPR002822">
    <property type="entry name" value="Ni_insertion"/>
</dbReference>
<organism evidence="2 3">
    <name type="scientific">Sporomusa sphaeroides DSM 2875</name>
    <dbReference type="NCBI Taxonomy" id="1337886"/>
    <lineage>
        <taxon>Bacteria</taxon>
        <taxon>Bacillati</taxon>
        <taxon>Bacillota</taxon>
        <taxon>Negativicutes</taxon>
        <taxon>Selenomonadales</taxon>
        <taxon>Sporomusaceae</taxon>
        <taxon>Sporomusa</taxon>
    </lineage>
</organism>
<evidence type="ECO:0000313" key="2">
    <source>
        <dbReference type="EMBL" id="CVK21349.1"/>
    </source>
</evidence>
<proteinExistence type="predicted"/>
<protein>
    <submittedName>
        <fullName evidence="2">Uncharacterized protein</fullName>
    </submittedName>
</protein>
<dbReference type="Proteomes" id="UP000245702">
    <property type="component" value="Unassembled WGS sequence"/>
</dbReference>
<gene>
    <name evidence="2" type="ORF">SSPH_04036</name>
</gene>
<dbReference type="Pfam" id="PF01969">
    <property type="entry name" value="Ni_insertion"/>
    <property type="match status" value="1"/>
</dbReference>
<keyword evidence="3" id="KW-1185">Reference proteome</keyword>
<dbReference type="RefSeq" id="WP_075755865.1">
    <property type="nucleotide sequence ID" value="NZ_CP146991.1"/>
</dbReference>
<evidence type="ECO:0000256" key="1">
    <source>
        <dbReference type="ARBA" id="ARBA00022596"/>
    </source>
</evidence>